<feature type="non-terminal residue" evidence="1">
    <location>
        <position position="187"/>
    </location>
</feature>
<name>A0A6A4LIT3_9ERIC</name>
<feature type="non-terminal residue" evidence="1">
    <location>
        <position position="1"/>
    </location>
</feature>
<reference evidence="1 2" key="1">
    <citation type="journal article" date="2019" name="Genome Biol. Evol.">
        <title>The Rhododendron genome and chromosomal organization provide insight into shared whole-genome duplications across the heath family (Ericaceae).</title>
        <authorList>
            <person name="Soza V.L."/>
            <person name="Lindsley D."/>
            <person name="Waalkes A."/>
            <person name="Ramage E."/>
            <person name="Patwardhan R.P."/>
            <person name="Burton J.N."/>
            <person name="Adey A."/>
            <person name="Kumar A."/>
            <person name="Qiu R."/>
            <person name="Shendure J."/>
            <person name="Hall B."/>
        </authorList>
    </citation>
    <scope>NUCLEOTIDE SEQUENCE [LARGE SCALE GENOMIC DNA]</scope>
    <source>
        <strain evidence="1">RSF 1966-606</strain>
    </source>
</reference>
<dbReference type="EMBL" id="QEFC01002123">
    <property type="protein sequence ID" value="KAE9454338.1"/>
    <property type="molecule type" value="Genomic_DNA"/>
</dbReference>
<keyword evidence="2" id="KW-1185">Reference proteome</keyword>
<sequence length="187" mass="20242">MQLVLGGEVVEGCEGTAMEGLTNARKLEGGEGSEHRPRPICSVAEPKELGLHQFGPSFKDTVGERFECIGTGGGSRRPYCILNHVDTGEARRYAPEICDAIFANCFAGGLETLDMIQKSQELCMRWVELEAVEVFLVEEEGCWRGGAGREGTKALAKAVKVVEEGCWRGGAELVMPWLGIIVDVEAP</sequence>
<gene>
    <name evidence="1" type="ORF">C3L33_13757</name>
</gene>
<proteinExistence type="predicted"/>
<evidence type="ECO:0000313" key="1">
    <source>
        <dbReference type="EMBL" id="KAE9454338.1"/>
    </source>
</evidence>
<organism evidence="1 2">
    <name type="scientific">Rhododendron williamsianum</name>
    <dbReference type="NCBI Taxonomy" id="262921"/>
    <lineage>
        <taxon>Eukaryota</taxon>
        <taxon>Viridiplantae</taxon>
        <taxon>Streptophyta</taxon>
        <taxon>Embryophyta</taxon>
        <taxon>Tracheophyta</taxon>
        <taxon>Spermatophyta</taxon>
        <taxon>Magnoliopsida</taxon>
        <taxon>eudicotyledons</taxon>
        <taxon>Gunneridae</taxon>
        <taxon>Pentapetalae</taxon>
        <taxon>asterids</taxon>
        <taxon>Ericales</taxon>
        <taxon>Ericaceae</taxon>
        <taxon>Ericoideae</taxon>
        <taxon>Rhodoreae</taxon>
        <taxon>Rhododendron</taxon>
    </lineage>
</organism>
<accession>A0A6A4LIT3</accession>
<protein>
    <submittedName>
        <fullName evidence="1">Uncharacterized protein</fullName>
    </submittedName>
</protein>
<evidence type="ECO:0000313" key="2">
    <source>
        <dbReference type="Proteomes" id="UP000428333"/>
    </source>
</evidence>
<dbReference type="AlphaFoldDB" id="A0A6A4LIT3"/>
<dbReference type="Proteomes" id="UP000428333">
    <property type="component" value="Linkage Group LG08"/>
</dbReference>
<comment type="caution">
    <text evidence="1">The sequence shown here is derived from an EMBL/GenBank/DDBJ whole genome shotgun (WGS) entry which is preliminary data.</text>
</comment>